<dbReference type="InterPro" id="IPR053749">
    <property type="entry name" value="TA_system-associated_sf"/>
</dbReference>
<evidence type="ECO:0000313" key="2">
    <source>
        <dbReference type="EMBL" id="RNB55452.1"/>
    </source>
</evidence>
<evidence type="ECO:0000256" key="1">
    <source>
        <dbReference type="SAM" id="SignalP"/>
    </source>
</evidence>
<name>A0A3M8AWE5_9BACL</name>
<accession>A0A3M8AWE5</accession>
<sequence>MKKSVVIKSALIATTIFALAPLTACATLSPANATTSGTTPATTTQVSASVPQMDEKQIVNLVTQARDIFWKVQMAKTTQKAFEFKDIPYVYLNDEFSTKEKVIAAFEQVYTKEASHFYFDQAGFELYQDKVTLVEGDFGSLLDWEKATAVLSSERPSAKTYLLTVPLGETGEKQEVYVTVKLVPELGWRIVNSPNDIR</sequence>
<dbReference type="EMBL" id="RHHS01000035">
    <property type="protein sequence ID" value="RNB55452.1"/>
    <property type="molecule type" value="Genomic_DNA"/>
</dbReference>
<reference evidence="2 3" key="1">
    <citation type="submission" date="2018-10" db="EMBL/GenBank/DDBJ databases">
        <title>Phylogenomics of Brevibacillus.</title>
        <authorList>
            <person name="Dunlap C."/>
        </authorList>
    </citation>
    <scope>NUCLEOTIDE SEQUENCE [LARGE SCALE GENOMIC DNA]</scope>
    <source>
        <strain evidence="2 3">DSM 100115</strain>
    </source>
</reference>
<dbReference type="Gene3D" id="3.10.450.420">
    <property type="match status" value="1"/>
</dbReference>
<gene>
    <name evidence="2" type="ORF">EDM57_15010</name>
</gene>
<feature type="signal peptide" evidence="1">
    <location>
        <begin position="1"/>
        <end position="33"/>
    </location>
</feature>
<comment type="caution">
    <text evidence="2">The sequence shown here is derived from an EMBL/GenBank/DDBJ whole genome shotgun (WGS) entry which is preliminary data.</text>
</comment>
<evidence type="ECO:0000313" key="3">
    <source>
        <dbReference type="Proteomes" id="UP000268829"/>
    </source>
</evidence>
<protein>
    <recommendedName>
        <fullName evidence="4">DUF3993 domain-containing protein</fullName>
    </recommendedName>
</protein>
<feature type="chain" id="PRO_5018139665" description="DUF3993 domain-containing protein" evidence="1">
    <location>
        <begin position="34"/>
        <end position="198"/>
    </location>
</feature>
<dbReference type="OrthoDB" id="1803673at2"/>
<organism evidence="2 3">
    <name type="scientific">Brevibacillus gelatini</name>
    <dbReference type="NCBI Taxonomy" id="1655277"/>
    <lineage>
        <taxon>Bacteria</taxon>
        <taxon>Bacillati</taxon>
        <taxon>Bacillota</taxon>
        <taxon>Bacilli</taxon>
        <taxon>Bacillales</taxon>
        <taxon>Paenibacillaceae</taxon>
        <taxon>Brevibacillus</taxon>
    </lineage>
</organism>
<dbReference type="Proteomes" id="UP000268829">
    <property type="component" value="Unassembled WGS sequence"/>
</dbReference>
<keyword evidence="3" id="KW-1185">Reference proteome</keyword>
<dbReference type="RefSeq" id="WP_122905510.1">
    <property type="nucleotide sequence ID" value="NZ_RHHS01000035.1"/>
</dbReference>
<dbReference type="AlphaFoldDB" id="A0A3M8AWE5"/>
<keyword evidence="1" id="KW-0732">Signal</keyword>
<dbReference type="Pfam" id="PF16800">
    <property type="entry name" value="Endopep_inhib"/>
    <property type="match status" value="1"/>
</dbReference>
<dbReference type="InterPro" id="IPR031841">
    <property type="entry name" value="Endopep_inhib"/>
</dbReference>
<proteinExistence type="predicted"/>
<evidence type="ECO:0008006" key="4">
    <source>
        <dbReference type="Google" id="ProtNLM"/>
    </source>
</evidence>